<keyword evidence="2" id="KW-1185">Reference proteome</keyword>
<sequence length="291" mass="31108">MARGLNMAFLAAVAIAALIQTSVAQTTHTVGDTTGWAIPTGGPAFYSSWAANQTFNVGEILVFNFMANAHDVAKVTKADYDACTTSSPISLVETSPARISLDASGEHYFICNFTGHCSAGQKMMINGRSVEHRIMAIRMDRIVFLIIAVALLEGATSGKNYKVGDAVGWSIPQNKSYYESWAGDQKFEVGDSLEFNWTGTHDVLKVTTKTDYDACVKTNGTPNITSPVTFNLTANGTFYYICTIGSHCELGQKVTIVVGNGSSSSPPISAVLSTITIVAASLVHLCSFLLY</sequence>
<evidence type="ECO:0000313" key="1">
    <source>
        <dbReference type="EMBL" id="KAL3585480.1"/>
    </source>
</evidence>
<accession>A0ACC4C2E0</accession>
<reference evidence="1 2" key="1">
    <citation type="journal article" date="2024" name="Plant Biotechnol. J.">
        <title>Genome and CRISPR/Cas9 system of a widespread forest tree (Populus alba) in the world.</title>
        <authorList>
            <person name="Liu Y.J."/>
            <person name="Jiang P.F."/>
            <person name="Han X.M."/>
            <person name="Li X.Y."/>
            <person name="Wang H.M."/>
            <person name="Wang Y.J."/>
            <person name="Wang X.X."/>
            <person name="Zeng Q.Y."/>
        </authorList>
    </citation>
    <scope>NUCLEOTIDE SEQUENCE [LARGE SCALE GENOMIC DNA]</scope>
    <source>
        <strain evidence="2">cv. PAL-ZL1</strain>
    </source>
</reference>
<dbReference type="Proteomes" id="UP000309997">
    <property type="component" value="Unassembled WGS sequence"/>
</dbReference>
<proteinExistence type="predicted"/>
<protein>
    <submittedName>
        <fullName evidence="1">Uncharacterized protein</fullName>
    </submittedName>
</protein>
<name>A0ACC4C2E0_POPAL</name>
<evidence type="ECO:0000313" key="2">
    <source>
        <dbReference type="Proteomes" id="UP000309997"/>
    </source>
</evidence>
<dbReference type="EMBL" id="RCHU02000006">
    <property type="protein sequence ID" value="KAL3585480.1"/>
    <property type="molecule type" value="Genomic_DNA"/>
</dbReference>
<organism evidence="1 2">
    <name type="scientific">Populus alba</name>
    <name type="common">White poplar</name>
    <dbReference type="NCBI Taxonomy" id="43335"/>
    <lineage>
        <taxon>Eukaryota</taxon>
        <taxon>Viridiplantae</taxon>
        <taxon>Streptophyta</taxon>
        <taxon>Embryophyta</taxon>
        <taxon>Tracheophyta</taxon>
        <taxon>Spermatophyta</taxon>
        <taxon>Magnoliopsida</taxon>
        <taxon>eudicotyledons</taxon>
        <taxon>Gunneridae</taxon>
        <taxon>Pentapetalae</taxon>
        <taxon>rosids</taxon>
        <taxon>fabids</taxon>
        <taxon>Malpighiales</taxon>
        <taxon>Salicaceae</taxon>
        <taxon>Saliceae</taxon>
        <taxon>Populus</taxon>
    </lineage>
</organism>
<comment type="caution">
    <text evidence="1">The sequence shown here is derived from an EMBL/GenBank/DDBJ whole genome shotgun (WGS) entry which is preliminary data.</text>
</comment>
<gene>
    <name evidence="1" type="ORF">D5086_012347</name>
</gene>